<reference evidence="2 3" key="1">
    <citation type="journal article" date="2011" name="J. Bacteriol.">
        <title>Complete genome sequence of Melissococcus plutonius ATCC 35311.</title>
        <authorList>
            <person name="Okumura K."/>
            <person name="Arai R."/>
            <person name="Okura M."/>
            <person name="Kirikae T."/>
            <person name="Takamatsu D."/>
            <person name="Osaki M."/>
            <person name="Miyoshi-Akiyama T."/>
        </authorList>
    </citation>
    <scope>NUCLEOTIDE SEQUENCE [LARGE SCALE GENOMIC DNA]</scope>
    <source>
        <strain evidence="3">ATCC 35311 / CIP 104052 / LMG 20360 / NCIMB 702443</strain>
    </source>
</reference>
<organism evidence="2 3">
    <name type="scientific">Melissococcus plutonius (strain ATCC 35311 / DSM 29964 / CIP 104052 / LMG 20360 / NCIMB 702443)</name>
    <dbReference type="NCBI Taxonomy" id="940190"/>
    <lineage>
        <taxon>Bacteria</taxon>
        <taxon>Bacillati</taxon>
        <taxon>Bacillota</taxon>
        <taxon>Bacilli</taxon>
        <taxon>Lactobacillales</taxon>
        <taxon>Enterococcaceae</taxon>
        <taxon>Melissococcus</taxon>
    </lineage>
</organism>
<dbReference type="OrthoDB" id="2233065at2"/>
<feature type="transmembrane region" description="Helical" evidence="1">
    <location>
        <begin position="40"/>
        <end position="58"/>
    </location>
</feature>
<evidence type="ECO:0000256" key="1">
    <source>
        <dbReference type="SAM" id="Phobius"/>
    </source>
</evidence>
<name>F3YAU2_MELPT</name>
<dbReference type="AlphaFoldDB" id="F3YAU2"/>
<accession>F3YAU2</accession>
<dbReference type="KEGG" id="mps:MPTP_1169"/>
<evidence type="ECO:0000313" key="2">
    <source>
        <dbReference type="EMBL" id="BAK21620.1"/>
    </source>
</evidence>
<keyword evidence="1" id="KW-0472">Membrane</keyword>
<proteinExistence type="predicted"/>
<dbReference type="STRING" id="940190.MPTP_1169"/>
<feature type="transmembrane region" description="Helical" evidence="1">
    <location>
        <begin position="12"/>
        <end position="34"/>
    </location>
</feature>
<dbReference type="RefSeq" id="WP_013774058.1">
    <property type="nucleotide sequence ID" value="NC_015516.1"/>
</dbReference>
<dbReference type="Proteomes" id="UP000008456">
    <property type="component" value="Chromosome"/>
</dbReference>
<sequence length="142" mass="17145">MKKKIYHWQPELASTIIYWSFTFGILFISLILSLEHTHPYLISNLILAIFFFFFVLGFKRYFKIEKNNLFIYTLFSLNNKRVPFSSITKIQIEKRRIEIYSKAFKNDSQTFLMMKKTRDQFIAELLDYKKDMVVENQEIAKS</sequence>
<keyword evidence="3" id="KW-1185">Reference proteome</keyword>
<dbReference type="HOGENOM" id="CLU_135677_1_0_9"/>
<keyword evidence="1" id="KW-1133">Transmembrane helix</keyword>
<keyword evidence="1" id="KW-0812">Transmembrane</keyword>
<reference key="2">
    <citation type="submission" date="2011-04" db="EMBL/GenBank/DDBJ databases">
        <title>Whole genome sequence of Melissococcus plutonius ATCC 35311.</title>
        <authorList>
            <person name="Okumura K."/>
            <person name="Arai R."/>
            <person name="Osaki M."/>
            <person name="Okura M."/>
            <person name="Kirikae T."/>
            <person name="Takamatsu D."/>
            <person name="Akiyama T."/>
        </authorList>
    </citation>
    <scope>NUCLEOTIDE SEQUENCE</scope>
    <source>
        <strain>ATCC 35311</strain>
    </source>
</reference>
<dbReference type="Pfam" id="PF17255">
    <property type="entry name" value="EbsA"/>
    <property type="match status" value="1"/>
</dbReference>
<protein>
    <submittedName>
        <fullName evidence="2">EbsA protein</fullName>
    </submittedName>
</protein>
<dbReference type="EMBL" id="AP012200">
    <property type="protein sequence ID" value="BAK21620.1"/>
    <property type="molecule type" value="Genomic_DNA"/>
</dbReference>
<evidence type="ECO:0000313" key="3">
    <source>
        <dbReference type="Proteomes" id="UP000008456"/>
    </source>
</evidence>
<gene>
    <name evidence="2" type="ordered locus">MPTP_1169</name>
</gene>
<dbReference type="InterPro" id="IPR020215">
    <property type="entry name" value="EbsA-like"/>
</dbReference>